<gene>
    <name evidence="7" type="primary">LOC136091328</name>
</gene>
<evidence type="ECO:0000256" key="3">
    <source>
        <dbReference type="SAM" id="Phobius"/>
    </source>
</evidence>
<feature type="domain" description="Laminin G" evidence="4">
    <location>
        <begin position="242"/>
        <end position="423"/>
    </location>
</feature>
<dbReference type="Gene3D" id="2.60.120.200">
    <property type="match status" value="2"/>
</dbReference>
<organism evidence="6 7">
    <name type="scientific">Hydra vulgaris</name>
    <name type="common">Hydra</name>
    <name type="synonym">Hydra attenuata</name>
    <dbReference type="NCBI Taxonomy" id="6087"/>
    <lineage>
        <taxon>Eukaryota</taxon>
        <taxon>Metazoa</taxon>
        <taxon>Cnidaria</taxon>
        <taxon>Hydrozoa</taxon>
        <taxon>Hydroidolina</taxon>
        <taxon>Anthoathecata</taxon>
        <taxon>Aplanulata</taxon>
        <taxon>Hydridae</taxon>
        <taxon>Hydra</taxon>
    </lineage>
</organism>
<evidence type="ECO:0000256" key="2">
    <source>
        <dbReference type="PROSITE-ProRule" id="PRU00076"/>
    </source>
</evidence>
<comment type="caution">
    <text evidence="2">Lacks conserved residue(s) required for the propagation of feature annotation.</text>
</comment>
<dbReference type="RefSeq" id="XP_065674828.1">
    <property type="nucleotide sequence ID" value="XM_065818756.1"/>
</dbReference>
<dbReference type="InterPro" id="IPR050372">
    <property type="entry name" value="Neurexin-related_CASP"/>
</dbReference>
<dbReference type="InterPro" id="IPR000742">
    <property type="entry name" value="EGF"/>
</dbReference>
<name>A0ABM4DJX3_HYDVU</name>
<keyword evidence="3" id="KW-0812">Transmembrane</keyword>
<sequence>MRDIKIDNLINIVMIAIFFFGINKTNALTRTFYGEMSMVEYEPWDIMRVSLEFQFKTLESDTILLYAVSSKKINSKPYIINVSIRSNHLELGTKVARRFDKFSTTDIIVNDNQYHRVKIGLKDNKIYLVLDETHTITENEFDSSYMGNFLLYSGGAPKVYTDGKENSFIGCVTQFQFQDISQSTLYTPKVLQENGTGIGCEDRCLSQGTQQCLNKGRCLNGYVKTSCDCRGTGFQDENCQTPSQSLQFYGGHLKWKPHAKLNYYNTEIFVRFKSYQSSGIILFIKANQSKDGYILLELHKNALVLRSKSKDDIEEVITLGDNLINDVIWRYVRIFRNHQIISLVFDDGISIRSYTKEMHQIHEMGNDLTDIFIGGPQALTESRSKTSFKGCMQDMIISQVNLVEKEANTYGDIEYISNVKEGCSPAFNSSYDTSFPSLPSIETSEYNSSFHNLSLQITLKKEETTPKYYSEESYKSKSSNFMWIIVGTCSLIIVLIFIIVLFIRNKYHKRHIERKEIRAHFLRETDDETLPITAASVNSRTKKRSCDLQTFSPVRKAFYVSSTDVDILRKENLV</sequence>
<proteinExistence type="predicted"/>
<evidence type="ECO:0000313" key="7">
    <source>
        <dbReference type="RefSeq" id="XP_065674828.1"/>
    </source>
</evidence>
<dbReference type="CDD" id="cd00110">
    <property type="entry name" value="LamG"/>
    <property type="match status" value="2"/>
</dbReference>
<accession>A0ABM4DJX3</accession>
<keyword evidence="3" id="KW-0472">Membrane</keyword>
<feature type="transmembrane region" description="Helical" evidence="3">
    <location>
        <begin position="481"/>
        <end position="503"/>
    </location>
</feature>
<dbReference type="SMART" id="SM00282">
    <property type="entry name" value="LamG"/>
    <property type="match status" value="2"/>
</dbReference>
<evidence type="ECO:0000256" key="1">
    <source>
        <dbReference type="ARBA" id="ARBA00023157"/>
    </source>
</evidence>
<keyword evidence="1" id="KW-1015">Disulfide bond</keyword>
<keyword evidence="2" id="KW-0245">EGF-like domain</keyword>
<evidence type="ECO:0000313" key="6">
    <source>
        <dbReference type="Proteomes" id="UP001652625"/>
    </source>
</evidence>
<dbReference type="Proteomes" id="UP001652625">
    <property type="component" value="Chromosome 15"/>
</dbReference>
<feature type="domain" description="Laminin G" evidence="4">
    <location>
        <begin position="28"/>
        <end position="200"/>
    </location>
</feature>
<dbReference type="PANTHER" id="PTHR15036:SF85">
    <property type="entry name" value="SP2353, ISOFORM A"/>
    <property type="match status" value="1"/>
</dbReference>
<dbReference type="PROSITE" id="PS50026">
    <property type="entry name" value="EGF_3"/>
    <property type="match status" value="1"/>
</dbReference>
<protein>
    <submittedName>
        <fullName evidence="7">Neurexin-1b-like isoform X1</fullName>
    </submittedName>
</protein>
<dbReference type="SUPFAM" id="SSF49899">
    <property type="entry name" value="Concanavalin A-like lectins/glucanases"/>
    <property type="match status" value="2"/>
</dbReference>
<dbReference type="InterPro" id="IPR013320">
    <property type="entry name" value="ConA-like_dom_sf"/>
</dbReference>
<keyword evidence="6" id="KW-1185">Reference proteome</keyword>
<dbReference type="PANTHER" id="PTHR15036">
    <property type="entry name" value="PIKACHURIN-LIKE PROTEIN"/>
    <property type="match status" value="1"/>
</dbReference>
<dbReference type="CDD" id="cd00054">
    <property type="entry name" value="EGF_CA"/>
    <property type="match status" value="1"/>
</dbReference>
<dbReference type="InterPro" id="IPR001791">
    <property type="entry name" value="Laminin_G"/>
</dbReference>
<feature type="domain" description="EGF-like" evidence="5">
    <location>
        <begin position="201"/>
        <end position="240"/>
    </location>
</feature>
<keyword evidence="3" id="KW-1133">Transmembrane helix</keyword>
<evidence type="ECO:0000259" key="4">
    <source>
        <dbReference type="PROSITE" id="PS50025"/>
    </source>
</evidence>
<evidence type="ECO:0000259" key="5">
    <source>
        <dbReference type="PROSITE" id="PS50026"/>
    </source>
</evidence>
<dbReference type="Pfam" id="PF02210">
    <property type="entry name" value="Laminin_G_2"/>
    <property type="match status" value="2"/>
</dbReference>
<dbReference type="GeneID" id="136091328"/>
<dbReference type="PROSITE" id="PS50025">
    <property type="entry name" value="LAM_G_DOMAIN"/>
    <property type="match status" value="2"/>
</dbReference>
<reference evidence="7" key="1">
    <citation type="submission" date="2025-08" db="UniProtKB">
        <authorList>
            <consortium name="RefSeq"/>
        </authorList>
    </citation>
    <scope>IDENTIFICATION</scope>
</reference>